<proteinExistence type="predicted"/>
<dbReference type="OrthoDB" id="5397682at2759"/>
<evidence type="ECO:0000256" key="1">
    <source>
        <dbReference type="SAM" id="MobiDB-lite"/>
    </source>
</evidence>
<name>A0A395NFJ2_TRIAR</name>
<evidence type="ECO:0000256" key="2">
    <source>
        <dbReference type="SAM" id="Phobius"/>
    </source>
</evidence>
<comment type="caution">
    <text evidence="3">The sequence shown here is derived from an EMBL/GenBank/DDBJ whole genome shotgun (WGS) entry which is preliminary data.</text>
</comment>
<evidence type="ECO:0000313" key="3">
    <source>
        <dbReference type="EMBL" id="RFU74523.1"/>
    </source>
</evidence>
<dbReference type="AlphaFoldDB" id="A0A395NFJ2"/>
<keyword evidence="3" id="KW-0808">Transferase</keyword>
<reference evidence="3 4" key="1">
    <citation type="journal article" date="2018" name="PLoS Pathog.">
        <title>Evolution of structural diversity of trichothecenes, a family of toxins produced by plant pathogenic and entomopathogenic fungi.</title>
        <authorList>
            <person name="Proctor R.H."/>
            <person name="McCormick S.P."/>
            <person name="Kim H.S."/>
            <person name="Cardoza R.E."/>
            <person name="Stanley A.M."/>
            <person name="Lindo L."/>
            <person name="Kelly A."/>
            <person name="Brown D.W."/>
            <person name="Lee T."/>
            <person name="Vaughan M.M."/>
            <person name="Alexander N.J."/>
            <person name="Busman M."/>
            <person name="Gutierrez S."/>
        </authorList>
    </citation>
    <scope>NUCLEOTIDE SEQUENCE [LARGE SCALE GENOMIC DNA]</scope>
    <source>
        <strain evidence="3 4">IBT 40837</strain>
    </source>
</reference>
<keyword evidence="2" id="KW-0472">Membrane</keyword>
<feature type="region of interest" description="Disordered" evidence="1">
    <location>
        <begin position="83"/>
        <end position="156"/>
    </location>
</feature>
<dbReference type="GO" id="GO:0016740">
    <property type="term" value="F:transferase activity"/>
    <property type="evidence" value="ECO:0007669"/>
    <property type="project" value="UniProtKB-KW"/>
</dbReference>
<dbReference type="Proteomes" id="UP000266272">
    <property type="component" value="Unassembled WGS sequence"/>
</dbReference>
<keyword evidence="4" id="KW-1185">Reference proteome</keyword>
<evidence type="ECO:0000313" key="4">
    <source>
        <dbReference type="Proteomes" id="UP000266272"/>
    </source>
</evidence>
<feature type="compositionally biased region" description="Basic and acidic residues" evidence="1">
    <location>
        <begin position="136"/>
        <end position="148"/>
    </location>
</feature>
<dbReference type="STRING" id="490622.A0A395NFJ2"/>
<feature type="transmembrane region" description="Helical" evidence="2">
    <location>
        <begin position="53"/>
        <end position="72"/>
    </location>
</feature>
<keyword evidence="2" id="KW-1133">Transmembrane helix</keyword>
<organism evidence="3 4">
    <name type="scientific">Trichoderma arundinaceum</name>
    <dbReference type="NCBI Taxonomy" id="490622"/>
    <lineage>
        <taxon>Eukaryota</taxon>
        <taxon>Fungi</taxon>
        <taxon>Dikarya</taxon>
        <taxon>Ascomycota</taxon>
        <taxon>Pezizomycotina</taxon>
        <taxon>Sordariomycetes</taxon>
        <taxon>Hypocreomycetidae</taxon>
        <taxon>Hypocreales</taxon>
        <taxon>Hypocreaceae</taxon>
        <taxon>Trichoderma</taxon>
    </lineage>
</organism>
<dbReference type="PANTHER" id="PTHR33604:SF3">
    <property type="entry name" value="OSJNBA0004B13.7 PROTEIN"/>
    <property type="match status" value="1"/>
</dbReference>
<gene>
    <name evidence="3" type="ORF">TARUN_7719</name>
</gene>
<dbReference type="PANTHER" id="PTHR33604">
    <property type="entry name" value="OSJNBA0004B13.7 PROTEIN"/>
    <property type="match status" value="1"/>
</dbReference>
<accession>A0A395NFJ2</accession>
<sequence length="700" mass="78368">MPSPAKRGWSLSQLWRDDEEMASKKDDDLALPRHAKQADQWQAAPKASLRWTAVLRLVVYAAVLFTAAYGLFRVIGPAPGASSLDPANLMPLYDRPRPPARYDAPRMEEEGPTIKTPKTHKTPKPQAKPNDGSGSHSDESKAVTDPHKTYNGPLKLPNLGPSLQAIVTETSGRLPNNRNVLFAAASLQSAALLLPMACQMAAERQNYVHFALMSRSEVPIKELLAINGIDKSCAVIVHGRGLSTKSLIKYDSNKQSLLDYINIYMHPQAIVVDTSTTEENYFLSGLRDEVRATESTLIELPERSGKRLSWFSKLDASALAAWNDVSFDILIHAPQHGTGNLKRLLKSLARADLAGVSPPRLTIELPTVIQEDLNSFLGDYEWPPRALSATPKPRLLSLRHRIPRQKLSEEESSVRFLESFWPTKPSHSHVLVLSPHTEVTPQFFHYVKYSLLQRRYSSISKRQDWESKLFGISFSAPTTYLDDTTQFTPPKPLEGQEFDTEGSPFLWQGPNSDTMLIFGDRWVELHGYVSRLLEKQHASSTVPDLLAKKEVGKTHPAWLEYMLQLSRIRGYFTLYPTRQTANAVVGIHSDLHDMPEEYEGEKTPGQEHDSLRLATEMFDPASQVDMLATLPHEGDLPLIYHLPWLTWDGKDTDEGAIQKTAANYKQAFRKQVGECKDESPGGIPAEDLYAKDLFCFTKGG</sequence>
<dbReference type="EMBL" id="PXOA01000528">
    <property type="protein sequence ID" value="RFU74523.1"/>
    <property type="molecule type" value="Genomic_DNA"/>
</dbReference>
<keyword evidence="2" id="KW-0812">Transmembrane</keyword>
<protein>
    <submittedName>
        <fullName evidence="3">Glycosyltransferase 2</fullName>
    </submittedName>
</protein>